<evidence type="ECO:0000313" key="6">
    <source>
        <dbReference type="EMBL" id="BBF82504.1"/>
    </source>
</evidence>
<dbReference type="InterPro" id="IPR050109">
    <property type="entry name" value="HTH-type_TetR-like_transc_reg"/>
</dbReference>
<evidence type="ECO:0000313" key="7">
    <source>
        <dbReference type="Proteomes" id="UP000278756"/>
    </source>
</evidence>
<dbReference type="SUPFAM" id="SSF46689">
    <property type="entry name" value="Homeodomain-like"/>
    <property type="match status" value="1"/>
</dbReference>
<dbReference type="Proteomes" id="UP000278756">
    <property type="component" value="Chromosome 2"/>
</dbReference>
<evidence type="ECO:0000256" key="2">
    <source>
        <dbReference type="ARBA" id="ARBA00023125"/>
    </source>
</evidence>
<reference evidence="7" key="2">
    <citation type="journal article" date="2017" name="Plant Physiol. Biochem.">
        <title>Differential oxidative and antioxidative response of duckweed Lemna minor toward plant growth promoting/inhibiting bacteria.</title>
        <authorList>
            <person name="Ishizawa H."/>
            <person name="Kuroda M."/>
            <person name="Morikawa M."/>
            <person name="Ike M."/>
        </authorList>
    </citation>
    <scope>NUCLEOTIDE SEQUENCE [LARGE SCALE GENOMIC DNA]</scope>
    <source>
        <strain evidence="7">M6</strain>
    </source>
</reference>
<keyword evidence="3" id="KW-0804">Transcription</keyword>
<dbReference type="GO" id="GO:0000976">
    <property type="term" value="F:transcription cis-regulatory region binding"/>
    <property type="evidence" value="ECO:0007669"/>
    <property type="project" value="TreeGrafter"/>
</dbReference>
<dbReference type="PANTHER" id="PTHR30055">
    <property type="entry name" value="HTH-TYPE TRANSCRIPTIONAL REGULATOR RUTR"/>
    <property type="match status" value="1"/>
</dbReference>
<dbReference type="OrthoDB" id="9816431at2"/>
<keyword evidence="2 4" id="KW-0238">DNA-binding</keyword>
<feature type="domain" description="HTH tetR-type" evidence="5">
    <location>
        <begin position="1"/>
        <end position="61"/>
    </location>
</feature>
<proteinExistence type="predicted"/>
<protein>
    <recommendedName>
        <fullName evidence="5">HTH tetR-type domain-containing protein</fullName>
    </recommendedName>
</protein>
<evidence type="ECO:0000259" key="5">
    <source>
        <dbReference type="PROSITE" id="PS50977"/>
    </source>
</evidence>
<feature type="DNA-binding region" description="H-T-H motif" evidence="4">
    <location>
        <begin position="24"/>
        <end position="43"/>
    </location>
</feature>
<dbReference type="EMBL" id="AP018828">
    <property type="protein sequence ID" value="BBF82504.1"/>
    <property type="molecule type" value="Genomic_DNA"/>
</dbReference>
<sequence>MTPSPDLLNRVQTTFLSRGFQKLTMEALAEGCGFTRRTLYNYFENKDDAFRAMFRQHNLELIDRCFAAAHSVRETGGDVLDIFTTMIDIRYGDTWRLIQPSPHALEIKATVFRICTDIMIELATAFQADLAAFIDTLAAEGALHLKGDYSAAELAQMLADAARGVNAVYPLLPLEHLTLQYRRITRAILYGYLEA</sequence>
<name>A0A3G9GB49_9CAUL</name>
<dbReference type="RefSeq" id="WP_126424085.1">
    <property type="nucleotide sequence ID" value="NZ_AP018828.1"/>
</dbReference>
<accession>A0A3G9GB49</accession>
<evidence type="ECO:0000256" key="3">
    <source>
        <dbReference type="ARBA" id="ARBA00023163"/>
    </source>
</evidence>
<organism evidence="6 7">
    <name type="scientific">Asticcacaulis excentricus</name>
    <dbReference type="NCBI Taxonomy" id="78587"/>
    <lineage>
        <taxon>Bacteria</taxon>
        <taxon>Pseudomonadati</taxon>
        <taxon>Pseudomonadota</taxon>
        <taxon>Alphaproteobacteria</taxon>
        <taxon>Caulobacterales</taxon>
        <taxon>Caulobacteraceae</taxon>
        <taxon>Asticcacaulis</taxon>
    </lineage>
</organism>
<dbReference type="PANTHER" id="PTHR30055:SF234">
    <property type="entry name" value="HTH-TYPE TRANSCRIPTIONAL REGULATOR BETI"/>
    <property type="match status" value="1"/>
</dbReference>
<evidence type="ECO:0000256" key="4">
    <source>
        <dbReference type="PROSITE-ProRule" id="PRU00335"/>
    </source>
</evidence>
<dbReference type="InterPro" id="IPR009057">
    <property type="entry name" value="Homeodomain-like_sf"/>
</dbReference>
<dbReference type="InterPro" id="IPR001647">
    <property type="entry name" value="HTH_TetR"/>
</dbReference>
<gene>
    <name evidence="6" type="ORF">EM6_3145</name>
</gene>
<dbReference type="GO" id="GO:0003700">
    <property type="term" value="F:DNA-binding transcription factor activity"/>
    <property type="evidence" value="ECO:0007669"/>
    <property type="project" value="TreeGrafter"/>
</dbReference>
<reference evidence="7" key="1">
    <citation type="journal article" date="2017" name="Biotechnol. Biofuels">
        <title>Evaluation of environmental bacterial communities as a factor affecting the growth of duckweed Lemna minor.</title>
        <authorList>
            <person name="Ishizawa H."/>
            <person name="Kuroda M."/>
            <person name="Morikawa M."/>
            <person name="Ike M."/>
        </authorList>
    </citation>
    <scope>NUCLEOTIDE SEQUENCE [LARGE SCALE GENOMIC DNA]</scope>
    <source>
        <strain evidence="7">M6</strain>
    </source>
</reference>
<dbReference type="Gene3D" id="1.10.357.10">
    <property type="entry name" value="Tetracycline Repressor, domain 2"/>
    <property type="match status" value="1"/>
</dbReference>
<evidence type="ECO:0000256" key="1">
    <source>
        <dbReference type="ARBA" id="ARBA00023015"/>
    </source>
</evidence>
<dbReference type="Pfam" id="PF00440">
    <property type="entry name" value="TetR_N"/>
    <property type="match status" value="1"/>
</dbReference>
<dbReference type="PROSITE" id="PS50977">
    <property type="entry name" value="HTH_TETR_2"/>
    <property type="match status" value="1"/>
</dbReference>
<dbReference type="AlphaFoldDB" id="A0A3G9GB49"/>
<keyword evidence="1" id="KW-0805">Transcription regulation</keyword>